<reference evidence="1 2" key="1">
    <citation type="submission" date="2023-08" db="EMBL/GenBank/DDBJ databases">
        <title>Helicovermis profunda gen. nov., sp. nov., a novel mesophilic, fermentative bacterium within the Bacillota from a deep-sea hydrothermal vent chimney.</title>
        <authorList>
            <person name="Miyazaki U."/>
            <person name="Mizutani D."/>
            <person name="Hashimoto Y."/>
            <person name="Tame A."/>
            <person name="Sawayama S."/>
            <person name="Miyazaki J."/>
            <person name="Takai K."/>
            <person name="Nakagawa S."/>
        </authorList>
    </citation>
    <scope>NUCLEOTIDE SEQUENCE [LARGE SCALE GENOMIC DNA]</scope>
    <source>
        <strain evidence="1 2">S502</strain>
    </source>
</reference>
<dbReference type="Proteomes" id="UP001321786">
    <property type="component" value="Chromosome"/>
</dbReference>
<dbReference type="EMBL" id="AP028654">
    <property type="protein sequence ID" value="BEP27827.1"/>
    <property type="molecule type" value="Genomic_DNA"/>
</dbReference>
<dbReference type="GO" id="GO:0003677">
    <property type="term" value="F:DNA binding"/>
    <property type="evidence" value="ECO:0007669"/>
    <property type="project" value="InterPro"/>
</dbReference>
<protein>
    <submittedName>
        <fullName evidence="1">Uncharacterized protein</fullName>
    </submittedName>
</protein>
<dbReference type="AlphaFoldDB" id="A0AAU9EBA8"/>
<gene>
    <name evidence="1" type="ORF">HLPR_01580</name>
</gene>
<keyword evidence="2" id="KW-1185">Reference proteome</keyword>
<sequence length="316" mass="37165">MKNTSLLETWIKDFTKGQKYPTYTNHCEKFLYYIKTLGKENRPNEIDKNDIIGSVVFYNNLGKINTTNTMAIHLEAIKAFYDKIHREGKTDNIFNDIAGYELFKDEISEKLNLNNSTEREYLPEHIIIKLLEYFEKNYNSNDIDLHMIKLYTKITLLAPAKRKVIAELKFADFDNDFRSVTINEVKILISNSLRRDILSALKLSEKKYLDSTRFFEHIYDRKYNHNVFNKPLYKVLKEIEYDISEKKSKTFSVEKLMNTAIVTMIINNTNPILIAKINDSTLGTIEEKIKKYGIEVGNYSHLINESTAQAYYYKYI</sequence>
<dbReference type="KEGG" id="hprf:HLPR_01580"/>
<dbReference type="SUPFAM" id="SSF56349">
    <property type="entry name" value="DNA breaking-rejoining enzymes"/>
    <property type="match status" value="1"/>
</dbReference>
<evidence type="ECO:0000313" key="1">
    <source>
        <dbReference type="EMBL" id="BEP27827.1"/>
    </source>
</evidence>
<accession>A0AAU9EBA8</accession>
<proteinExistence type="predicted"/>
<name>A0AAU9EBA8_9FIRM</name>
<organism evidence="1 2">
    <name type="scientific">Helicovermis profundi</name>
    <dbReference type="NCBI Taxonomy" id="3065157"/>
    <lineage>
        <taxon>Bacteria</taxon>
        <taxon>Bacillati</taxon>
        <taxon>Bacillota</taxon>
        <taxon>Clostridia</taxon>
        <taxon>Helicovermis</taxon>
    </lineage>
</organism>
<evidence type="ECO:0000313" key="2">
    <source>
        <dbReference type="Proteomes" id="UP001321786"/>
    </source>
</evidence>
<dbReference type="InterPro" id="IPR011010">
    <property type="entry name" value="DNA_brk_join_enz"/>
</dbReference>
<dbReference type="RefSeq" id="WP_338536193.1">
    <property type="nucleotide sequence ID" value="NZ_AP028654.1"/>
</dbReference>